<evidence type="ECO:0000256" key="1">
    <source>
        <dbReference type="SAM" id="MobiDB-lite"/>
    </source>
</evidence>
<evidence type="ECO:0000313" key="3">
    <source>
        <dbReference type="Proteomes" id="UP001213042"/>
    </source>
</evidence>
<dbReference type="RefSeq" id="WP_195220977.1">
    <property type="nucleotide sequence ID" value="NZ_JADMWL010000008.1"/>
</dbReference>
<gene>
    <name evidence="2" type="ORF">PNW00_06420</name>
</gene>
<comment type="caution">
    <text evidence="2">The sequence shown here is derived from an EMBL/GenBank/DDBJ whole genome shotgun (WGS) entry which is preliminary data.</text>
</comment>
<dbReference type="InterPro" id="IPR016024">
    <property type="entry name" value="ARM-type_fold"/>
</dbReference>
<organism evidence="2 3">
    <name type="scientific">Ruminococcus bicirculans</name>
    <name type="common">ex Wegman et al. 2014</name>
    <dbReference type="NCBI Taxonomy" id="1160721"/>
    <lineage>
        <taxon>Bacteria</taxon>
        <taxon>Bacillati</taxon>
        <taxon>Bacillota</taxon>
        <taxon>Clostridia</taxon>
        <taxon>Eubacteriales</taxon>
        <taxon>Oscillospiraceae</taxon>
        <taxon>Ruminococcus</taxon>
    </lineage>
</organism>
<evidence type="ECO:0000313" key="2">
    <source>
        <dbReference type="EMBL" id="MDB8750081.1"/>
    </source>
</evidence>
<protein>
    <recommendedName>
        <fullName evidence="4">Phage-related protein</fullName>
    </recommendedName>
</protein>
<name>A0AAW6EI49_9FIRM</name>
<dbReference type="EMBL" id="JAQMLU010000008">
    <property type="protein sequence ID" value="MDB8750081.1"/>
    <property type="molecule type" value="Genomic_DNA"/>
</dbReference>
<accession>A0AAW6EI49</accession>
<sequence>MADGCLNFDTNINSEGFEKGLKSLSDMVGDIKPKLKSLAMALTAAFSVKKLVDFGRQSIETASDLAEVQNVVDTAFGESKQKMEDFADTAVKTYGISKLTAKQTGSNFMAMAAGMGLANDSASDMAMALTGLSADMASFYNVGQDVASTALKSIFTGETETLKQFGIVMTDANLQAYALSKGITKSTADMSQAEKVQLRYNYVMSQTALAQGDFAKTSDSWANQTRILSEQWKEFGATIGTVLMNVLLPAVKAINSLLSQLIALAQGAARSLSEAFGFELSNSADEAQSIVKSTSQVADNYSDIADNAQQTQEAQEGSLASFDQMNKLNDESKSDSTGVSGAGDIMQPSGTSVEVDTGKADKKLSDFFKSVRTQFEKFADYLDKNFKPIFADIWGGLERESIELAQILGGVFSDIKSLSEPLKAYFINDFTPLMQTAFSTLGKIGIGLFDSFNKVFSDIWNVAVFPILQNFLTVGLPLMADFGTQTWNTLGVLFDNIKEIFDTLWNGIAQPVLNALKTLWCDTWQSISDFWNEWGQPIFDGINEGITTTKNIFLNLWETVLKPVFDKLMDVADSVWTEHLKPLLDEFLDFVGTLITSVLSIYNKAIAPVVNWLVSILGPIVSSVLGKIIKTVGNVISNIIDAVKNIISALKGVVLFIAGVFTGDWKKAWQGVKKIFKGVWDALVDIAKTPINLIIGLINGLTGAVEDALNWIIDGINELSFTTPDWLPGDLGGQTFGFDLSQIDIPEIPKLAQGAVIPPNSEFLAVLGDQKRGTNIEAPLDTITQAVLQALVSYGGAGGNQKISVTIPLTLNGRTITQIVIDDINDYIKRNGRSPIRA</sequence>
<reference evidence="2" key="1">
    <citation type="submission" date="2023-01" db="EMBL/GenBank/DDBJ databases">
        <title>Human gut microbiome strain richness.</title>
        <authorList>
            <person name="Chen-Liaw A."/>
        </authorList>
    </citation>
    <scope>NUCLEOTIDE SEQUENCE</scope>
    <source>
        <strain evidence="2">D43st1_D9_D43t1_170807</strain>
    </source>
</reference>
<evidence type="ECO:0008006" key="4">
    <source>
        <dbReference type="Google" id="ProtNLM"/>
    </source>
</evidence>
<proteinExistence type="predicted"/>
<dbReference type="AlphaFoldDB" id="A0AAW6EI49"/>
<dbReference type="Proteomes" id="UP001213042">
    <property type="component" value="Unassembled WGS sequence"/>
</dbReference>
<feature type="region of interest" description="Disordered" evidence="1">
    <location>
        <begin position="330"/>
        <end position="356"/>
    </location>
</feature>
<dbReference type="SUPFAM" id="SSF48371">
    <property type="entry name" value="ARM repeat"/>
    <property type="match status" value="1"/>
</dbReference>